<dbReference type="InterPro" id="IPR029032">
    <property type="entry name" value="AhpD-like"/>
</dbReference>
<dbReference type="PANTHER" id="PTHR33930:SF2">
    <property type="entry name" value="BLR3452 PROTEIN"/>
    <property type="match status" value="1"/>
</dbReference>
<name>A0A933S208_RHOPL</name>
<dbReference type="AlphaFoldDB" id="A0A933S208"/>
<reference evidence="2" key="1">
    <citation type="submission" date="2020-07" db="EMBL/GenBank/DDBJ databases">
        <title>Huge and variable diversity of episymbiotic CPR bacteria and DPANN archaea in groundwater ecosystems.</title>
        <authorList>
            <person name="He C.Y."/>
            <person name="Keren R."/>
            <person name="Whittaker M."/>
            <person name="Farag I.F."/>
            <person name="Doudna J."/>
            <person name="Cate J.H.D."/>
            <person name="Banfield J.F."/>
        </authorList>
    </citation>
    <scope>NUCLEOTIDE SEQUENCE</scope>
    <source>
        <strain evidence="2">NC_groundwater_1818_Pr3_B-0.1um_66_35</strain>
    </source>
</reference>
<dbReference type="GO" id="GO:0051920">
    <property type="term" value="F:peroxiredoxin activity"/>
    <property type="evidence" value="ECO:0007669"/>
    <property type="project" value="InterPro"/>
</dbReference>
<evidence type="ECO:0000259" key="1">
    <source>
        <dbReference type="Pfam" id="PF02627"/>
    </source>
</evidence>
<dbReference type="InterPro" id="IPR004675">
    <property type="entry name" value="AhpD_core"/>
</dbReference>
<organism evidence="2 3">
    <name type="scientific">Rhodopseudomonas palustris</name>
    <dbReference type="NCBI Taxonomy" id="1076"/>
    <lineage>
        <taxon>Bacteria</taxon>
        <taxon>Pseudomonadati</taxon>
        <taxon>Pseudomonadota</taxon>
        <taxon>Alphaproteobacteria</taxon>
        <taxon>Hyphomicrobiales</taxon>
        <taxon>Nitrobacteraceae</taxon>
        <taxon>Rhodopseudomonas</taxon>
    </lineage>
</organism>
<dbReference type="Pfam" id="PF02627">
    <property type="entry name" value="CMD"/>
    <property type="match status" value="1"/>
</dbReference>
<dbReference type="EMBL" id="JACRJB010000049">
    <property type="protein sequence ID" value="MBI5131102.1"/>
    <property type="molecule type" value="Genomic_DNA"/>
</dbReference>
<dbReference type="Proteomes" id="UP000782519">
    <property type="component" value="Unassembled WGS sequence"/>
</dbReference>
<evidence type="ECO:0000313" key="2">
    <source>
        <dbReference type="EMBL" id="MBI5131102.1"/>
    </source>
</evidence>
<feature type="domain" description="Carboxymuconolactone decarboxylase-like" evidence="1">
    <location>
        <begin position="24"/>
        <end position="106"/>
    </location>
</feature>
<dbReference type="Gene3D" id="1.20.1290.10">
    <property type="entry name" value="AhpD-like"/>
    <property type="match status" value="1"/>
</dbReference>
<dbReference type="InterPro" id="IPR003779">
    <property type="entry name" value="CMD-like"/>
</dbReference>
<dbReference type="PANTHER" id="PTHR33930">
    <property type="entry name" value="ALKYL HYDROPEROXIDE REDUCTASE AHPD"/>
    <property type="match status" value="1"/>
</dbReference>
<sequence>MHKNWIDLTGELSTALREVRAGAPDVMKGFSAIAQAALKADALDTKTKELIALAISVATRCDGCIGFHAEAAVKQGASRDEIMETMGMAIYMGAGPSVMYAAQAVEAYDQFAKKKAAAAATPA</sequence>
<comment type="caution">
    <text evidence="2">The sequence shown here is derived from an EMBL/GenBank/DDBJ whole genome shotgun (WGS) entry which is preliminary data.</text>
</comment>
<gene>
    <name evidence="2" type="ORF">HZA66_16805</name>
</gene>
<accession>A0A933S208</accession>
<dbReference type="NCBIfam" id="TIGR00778">
    <property type="entry name" value="ahpD_dom"/>
    <property type="match status" value="1"/>
</dbReference>
<evidence type="ECO:0000313" key="3">
    <source>
        <dbReference type="Proteomes" id="UP000782519"/>
    </source>
</evidence>
<dbReference type="SUPFAM" id="SSF69118">
    <property type="entry name" value="AhpD-like"/>
    <property type="match status" value="1"/>
</dbReference>
<proteinExistence type="predicted"/>
<protein>
    <submittedName>
        <fullName evidence="2">Carboxymuconolactone decarboxylase family protein</fullName>
    </submittedName>
</protein>